<dbReference type="Pfam" id="PF11970">
    <property type="entry name" value="GPR_Gpa2_C"/>
    <property type="match status" value="1"/>
</dbReference>
<feature type="transmembrane region" description="Helical" evidence="6">
    <location>
        <begin position="158"/>
        <end position="182"/>
    </location>
</feature>
<keyword evidence="4 6" id="KW-0472">Membrane</keyword>
<dbReference type="PANTHER" id="PTHR23112:SF41">
    <property type="entry name" value="G-PROTEIN COUPLED RECEPTORS FAMILY 1 PROFILE DOMAIN-CONTAINING PROTEIN-RELATED"/>
    <property type="match status" value="1"/>
</dbReference>
<accession>A0ABR4GPK4</accession>
<evidence type="ECO:0000259" key="7">
    <source>
        <dbReference type="Pfam" id="PF11970"/>
    </source>
</evidence>
<protein>
    <submittedName>
        <fullName evidence="8">G protein-coupled glucose receptor regulating Gpa2-domain-containing protein</fullName>
    </submittedName>
</protein>
<feature type="transmembrane region" description="Helical" evidence="6">
    <location>
        <begin position="289"/>
        <end position="311"/>
    </location>
</feature>
<organism evidence="8 9">
    <name type="scientific">Aspergillus keveii</name>
    <dbReference type="NCBI Taxonomy" id="714993"/>
    <lineage>
        <taxon>Eukaryota</taxon>
        <taxon>Fungi</taxon>
        <taxon>Dikarya</taxon>
        <taxon>Ascomycota</taxon>
        <taxon>Pezizomycotina</taxon>
        <taxon>Eurotiomycetes</taxon>
        <taxon>Eurotiomycetidae</taxon>
        <taxon>Eurotiales</taxon>
        <taxon>Aspergillaceae</taxon>
        <taxon>Aspergillus</taxon>
        <taxon>Aspergillus subgen. Nidulantes</taxon>
    </lineage>
</organism>
<feature type="transmembrane region" description="Helical" evidence="6">
    <location>
        <begin position="134"/>
        <end position="151"/>
    </location>
</feature>
<evidence type="ECO:0000256" key="5">
    <source>
        <dbReference type="SAM" id="MobiDB-lite"/>
    </source>
</evidence>
<dbReference type="PANTHER" id="PTHR23112">
    <property type="entry name" value="G PROTEIN-COUPLED RECEPTOR 157-RELATED"/>
    <property type="match status" value="1"/>
</dbReference>
<evidence type="ECO:0000313" key="9">
    <source>
        <dbReference type="Proteomes" id="UP001610563"/>
    </source>
</evidence>
<feature type="transmembrane region" description="Helical" evidence="6">
    <location>
        <begin position="211"/>
        <end position="232"/>
    </location>
</feature>
<evidence type="ECO:0000256" key="2">
    <source>
        <dbReference type="ARBA" id="ARBA00022692"/>
    </source>
</evidence>
<evidence type="ECO:0000256" key="1">
    <source>
        <dbReference type="ARBA" id="ARBA00004141"/>
    </source>
</evidence>
<evidence type="ECO:0000313" key="8">
    <source>
        <dbReference type="EMBL" id="KAL2800867.1"/>
    </source>
</evidence>
<comment type="subcellular location">
    <subcellularLocation>
        <location evidence="1">Membrane</location>
        <topology evidence="1">Multi-pass membrane protein</topology>
    </subcellularLocation>
</comment>
<sequence>MAALIRAIQLLNSENHDDHANALHRRFNGPTTEVLTSSTKAGFIAMGICGLLSFISTLGLLLFLMHRFINWKRYYKRPLLHNQYVVLIFNLLLADIQQATAFLMCLHWVNKGAVYYPSAACVLQGWWIQIADPGSGLFVIAIAMHTGAVVLRGRQLPYGAFVFCVVALWAFIIALGIIPVALYRSETFVISEAGWCWISPEHEAERLWGHYIWIFLAEFGTLVLYGILFFYLRRRMLQAAELRQNHDNLHRLNRVVIYMVIYPLAYLLLSLPLAAGRMSSARHVIPSMAYFAVAGSLMALSGLVDAVVYTITRRQLLVDTELSHSGGRGTYPYAAYSGSHAYQTHISTTGAMGTGERDAKGKRGRKPSMFRRGLQTLNDTVTDGRDDSTEEIVRKDDMEMKNIGRGVYQETTIEITHERVDEHEHDSHDGHDSDEQQQQHRGQRRSG</sequence>
<keyword evidence="3 6" id="KW-1133">Transmembrane helix</keyword>
<dbReference type="InterPro" id="IPR022596">
    <property type="entry name" value="GPR1/2/3_C"/>
</dbReference>
<dbReference type="SUPFAM" id="SSF81321">
    <property type="entry name" value="Family A G protein-coupled receptor-like"/>
    <property type="match status" value="1"/>
</dbReference>
<dbReference type="Gene3D" id="1.20.1070.10">
    <property type="entry name" value="Rhodopsin 7-helix transmembrane proteins"/>
    <property type="match status" value="1"/>
</dbReference>
<keyword evidence="9" id="KW-1185">Reference proteome</keyword>
<dbReference type="EMBL" id="JBFTWV010000002">
    <property type="protein sequence ID" value="KAL2800867.1"/>
    <property type="molecule type" value="Genomic_DNA"/>
</dbReference>
<feature type="region of interest" description="Disordered" evidence="5">
    <location>
        <begin position="413"/>
        <end position="447"/>
    </location>
</feature>
<keyword evidence="8" id="KW-0675">Receptor</keyword>
<evidence type="ECO:0000256" key="3">
    <source>
        <dbReference type="ARBA" id="ARBA00022989"/>
    </source>
</evidence>
<feature type="domain" description="G protein-coupled receptor GPR1/2/3 C-terminal" evidence="7">
    <location>
        <begin position="249"/>
        <end position="315"/>
    </location>
</feature>
<evidence type="ECO:0000256" key="6">
    <source>
        <dbReference type="SAM" id="Phobius"/>
    </source>
</evidence>
<feature type="transmembrane region" description="Helical" evidence="6">
    <location>
        <begin position="252"/>
        <end position="269"/>
    </location>
</feature>
<feature type="compositionally biased region" description="Basic and acidic residues" evidence="5">
    <location>
        <begin position="415"/>
        <end position="438"/>
    </location>
</feature>
<feature type="region of interest" description="Disordered" evidence="5">
    <location>
        <begin position="350"/>
        <end position="390"/>
    </location>
</feature>
<gene>
    <name evidence="8" type="ORF">BJX66DRAFT_321325</name>
</gene>
<dbReference type="Proteomes" id="UP001610563">
    <property type="component" value="Unassembled WGS sequence"/>
</dbReference>
<evidence type="ECO:0000256" key="4">
    <source>
        <dbReference type="ARBA" id="ARBA00023136"/>
    </source>
</evidence>
<proteinExistence type="predicted"/>
<name>A0ABR4GPK4_9EURO</name>
<keyword evidence="2 6" id="KW-0812">Transmembrane</keyword>
<dbReference type="CDD" id="cd00637">
    <property type="entry name" value="7tm_classA_rhodopsin-like"/>
    <property type="match status" value="1"/>
</dbReference>
<reference evidence="8 9" key="1">
    <citation type="submission" date="2024-07" db="EMBL/GenBank/DDBJ databases">
        <title>Section-level genome sequencing and comparative genomics of Aspergillus sections Usti and Cavernicolus.</title>
        <authorList>
            <consortium name="Lawrence Berkeley National Laboratory"/>
            <person name="Nybo J.L."/>
            <person name="Vesth T.C."/>
            <person name="Theobald S."/>
            <person name="Frisvad J.C."/>
            <person name="Larsen T.O."/>
            <person name="Kjaerboelling I."/>
            <person name="Rothschild-Mancinelli K."/>
            <person name="Lyhne E.K."/>
            <person name="Kogle M.E."/>
            <person name="Barry K."/>
            <person name="Clum A."/>
            <person name="Na H."/>
            <person name="Ledsgaard L."/>
            <person name="Lin J."/>
            <person name="Lipzen A."/>
            <person name="Kuo A."/>
            <person name="Riley R."/>
            <person name="Mondo S."/>
            <person name="Labutti K."/>
            <person name="Haridas S."/>
            <person name="Pangalinan J."/>
            <person name="Salamov A.A."/>
            <person name="Simmons B.A."/>
            <person name="Magnuson J.K."/>
            <person name="Chen J."/>
            <person name="Drula E."/>
            <person name="Henrissat B."/>
            <person name="Wiebenga A."/>
            <person name="Lubbers R.J."/>
            <person name="Gomes A.C."/>
            <person name="Makela M.R."/>
            <person name="Stajich J."/>
            <person name="Grigoriev I.V."/>
            <person name="Mortensen U.H."/>
            <person name="De Vries R.P."/>
            <person name="Baker S.E."/>
            <person name="Andersen M.R."/>
        </authorList>
    </citation>
    <scope>NUCLEOTIDE SEQUENCE [LARGE SCALE GENOMIC DNA]</scope>
    <source>
        <strain evidence="8 9">CBS 209.92</strain>
    </source>
</reference>
<comment type="caution">
    <text evidence="8">The sequence shown here is derived from an EMBL/GenBank/DDBJ whole genome shotgun (WGS) entry which is preliminary data.</text>
</comment>
<feature type="transmembrane region" description="Helical" evidence="6">
    <location>
        <begin position="43"/>
        <end position="64"/>
    </location>
</feature>
<feature type="transmembrane region" description="Helical" evidence="6">
    <location>
        <begin position="84"/>
        <end position="109"/>
    </location>
</feature>